<keyword evidence="2" id="KW-0488">Methylation</keyword>
<protein>
    <recommendedName>
        <fullName evidence="12">Pre-mRNA cleavage complex 2 protein Pcf11</fullName>
    </recommendedName>
    <alternativeName>
        <fullName evidence="13">Pre-mRNA cleavage complex II protein Pcf11</fullName>
    </alternativeName>
</protein>
<feature type="compositionally biased region" description="Basic and acidic residues" evidence="15">
    <location>
        <begin position="402"/>
        <end position="412"/>
    </location>
</feature>
<comment type="function">
    <text evidence="10">Component of pre-mRNA cleavage complex II, which promotes transcription termination by RNA polymerase II.</text>
</comment>
<keyword evidence="8 14" id="KW-0175">Coiled coil</keyword>
<evidence type="ECO:0000256" key="8">
    <source>
        <dbReference type="ARBA" id="ARBA00023054"/>
    </source>
</evidence>
<evidence type="ECO:0000256" key="15">
    <source>
        <dbReference type="SAM" id="MobiDB-lite"/>
    </source>
</evidence>
<dbReference type="InterPro" id="IPR048830">
    <property type="entry name" value="PCF11_helical"/>
</dbReference>
<evidence type="ECO:0000256" key="4">
    <source>
        <dbReference type="ARBA" id="ARBA00022553"/>
    </source>
</evidence>
<dbReference type="Proteomes" id="UP001431783">
    <property type="component" value="Unassembled WGS sequence"/>
</dbReference>
<dbReference type="GO" id="GO:0000993">
    <property type="term" value="F:RNA polymerase II complex binding"/>
    <property type="evidence" value="ECO:0007669"/>
    <property type="project" value="InterPro"/>
</dbReference>
<evidence type="ECO:0000256" key="10">
    <source>
        <dbReference type="ARBA" id="ARBA00057101"/>
    </source>
</evidence>
<feature type="domain" description="CID" evidence="16">
    <location>
        <begin position="1"/>
        <end position="129"/>
    </location>
</feature>
<feature type="compositionally biased region" description="Low complexity" evidence="15">
    <location>
        <begin position="392"/>
        <end position="401"/>
    </location>
</feature>
<dbReference type="GO" id="GO:0006369">
    <property type="term" value="P:termination of RNA polymerase II transcription"/>
    <property type="evidence" value="ECO:0007669"/>
    <property type="project" value="InterPro"/>
</dbReference>
<dbReference type="PROSITE" id="PS51391">
    <property type="entry name" value="CID"/>
    <property type="match status" value="1"/>
</dbReference>
<feature type="compositionally biased region" description="Basic residues" evidence="15">
    <location>
        <begin position="458"/>
        <end position="468"/>
    </location>
</feature>
<dbReference type="GO" id="GO:0031124">
    <property type="term" value="P:mRNA 3'-end processing"/>
    <property type="evidence" value="ECO:0007669"/>
    <property type="project" value="InterPro"/>
</dbReference>
<dbReference type="GO" id="GO:0005849">
    <property type="term" value="C:mRNA cleavage factor complex"/>
    <property type="evidence" value="ECO:0007669"/>
    <property type="project" value="TreeGrafter"/>
</dbReference>
<reference evidence="17 18" key="1">
    <citation type="submission" date="2023-03" db="EMBL/GenBank/DDBJ databases">
        <title>Genome insight into feeding habits of ladybird beetles.</title>
        <authorList>
            <person name="Li H.-S."/>
            <person name="Huang Y.-H."/>
            <person name="Pang H."/>
        </authorList>
    </citation>
    <scope>NUCLEOTIDE SEQUENCE [LARGE SCALE GENOMIC DNA]</scope>
    <source>
        <strain evidence="17">SYSU_2023b</strain>
        <tissue evidence="17">Whole body</tissue>
    </source>
</reference>
<feature type="compositionally biased region" description="Basic and acidic residues" evidence="15">
    <location>
        <begin position="424"/>
        <end position="444"/>
    </location>
</feature>
<evidence type="ECO:0000256" key="13">
    <source>
        <dbReference type="ARBA" id="ARBA00083113"/>
    </source>
</evidence>
<feature type="compositionally biased region" description="Polar residues" evidence="15">
    <location>
        <begin position="469"/>
        <end position="480"/>
    </location>
</feature>
<evidence type="ECO:0000256" key="3">
    <source>
        <dbReference type="ARBA" id="ARBA00022499"/>
    </source>
</evidence>
<evidence type="ECO:0000256" key="6">
    <source>
        <dbReference type="ARBA" id="ARBA00022843"/>
    </source>
</evidence>
<evidence type="ECO:0000256" key="1">
    <source>
        <dbReference type="ARBA" id="ARBA00004123"/>
    </source>
</evidence>
<dbReference type="InterPro" id="IPR054127">
    <property type="entry name" value="Pcf11_C"/>
</dbReference>
<dbReference type="SUPFAM" id="SSF48464">
    <property type="entry name" value="ENTH/VHS domain"/>
    <property type="match status" value="1"/>
</dbReference>
<keyword evidence="3" id="KW-1017">Isopeptide bond</keyword>
<feature type="region of interest" description="Disordered" evidence="15">
    <location>
        <begin position="1179"/>
        <end position="1199"/>
    </location>
</feature>
<evidence type="ECO:0000256" key="14">
    <source>
        <dbReference type="SAM" id="Coils"/>
    </source>
</evidence>
<evidence type="ECO:0000256" key="2">
    <source>
        <dbReference type="ARBA" id="ARBA00022481"/>
    </source>
</evidence>
<keyword evidence="7" id="KW-0007">Acetylation</keyword>
<evidence type="ECO:0000256" key="12">
    <source>
        <dbReference type="ARBA" id="ARBA00068814"/>
    </source>
</evidence>
<comment type="subunit">
    <text evidence="11">Associates with the phosphorylated CTD domain of POLR2A /RNA polymerase II.</text>
</comment>
<dbReference type="InterPro" id="IPR047415">
    <property type="entry name" value="Pcf11_CID"/>
</dbReference>
<keyword evidence="18" id="KW-1185">Reference proteome</keyword>
<dbReference type="CDD" id="cd16982">
    <property type="entry name" value="CID_Pcf11"/>
    <property type="match status" value="1"/>
</dbReference>
<dbReference type="Gene3D" id="1.25.40.90">
    <property type="match status" value="1"/>
</dbReference>
<dbReference type="FunFam" id="1.25.40.90:FF:000015">
    <property type="entry name" value="Pre-mRNA cleavage complex 2 protein Pcf11"/>
    <property type="match status" value="1"/>
</dbReference>
<gene>
    <name evidence="17" type="ORF">WA026_019229</name>
</gene>
<evidence type="ECO:0000259" key="16">
    <source>
        <dbReference type="PROSITE" id="PS51391"/>
    </source>
</evidence>
<proteinExistence type="predicted"/>
<feature type="coiled-coil region" evidence="14">
    <location>
        <begin position="177"/>
        <end position="207"/>
    </location>
</feature>
<feature type="compositionally biased region" description="Pro residues" evidence="15">
    <location>
        <begin position="574"/>
        <end position="583"/>
    </location>
</feature>
<comment type="caution">
    <text evidence="17">The sequence shown here is derived from an EMBL/GenBank/DDBJ whole genome shotgun (WGS) entry which is preliminary data.</text>
</comment>
<feature type="compositionally biased region" description="Acidic residues" evidence="15">
    <location>
        <begin position="1459"/>
        <end position="1471"/>
    </location>
</feature>
<evidence type="ECO:0000313" key="17">
    <source>
        <dbReference type="EMBL" id="KAK9886971.1"/>
    </source>
</evidence>
<feature type="region of interest" description="Disordered" evidence="15">
    <location>
        <begin position="239"/>
        <end position="259"/>
    </location>
</feature>
<keyword evidence="5" id="KW-0507">mRNA processing</keyword>
<dbReference type="PANTHER" id="PTHR15921:SF3">
    <property type="entry name" value="PRE-MRNA CLEAVAGE COMPLEX 2 PROTEIN PCF11"/>
    <property type="match status" value="1"/>
</dbReference>
<feature type="region of interest" description="Disordered" evidence="15">
    <location>
        <begin position="358"/>
        <end position="555"/>
    </location>
</feature>
<evidence type="ECO:0000313" key="18">
    <source>
        <dbReference type="Proteomes" id="UP001431783"/>
    </source>
</evidence>
<keyword evidence="4" id="KW-0597">Phosphoprotein</keyword>
<accession>A0AAW1V1R2</accession>
<dbReference type="SMART" id="SM00582">
    <property type="entry name" value="RPR"/>
    <property type="match status" value="1"/>
</dbReference>
<comment type="subcellular location">
    <subcellularLocation>
        <location evidence="1">Nucleus</location>
    </subcellularLocation>
</comment>
<dbReference type="InterPro" id="IPR006569">
    <property type="entry name" value="CID_dom"/>
</dbReference>
<feature type="region of interest" description="Disordered" evidence="15">
    <location>
        <begin position="698"/>
        <end position="735"/>
    </location>
</feature>
<dbReference type="PANTHER" id="PTHR15921">
    <property type="entry name" value="PRE-MRNA CLEAVAGE COMPLEX II"/>
    <property type="match status" value="1"/>
</dbReference>
<evidence type="ECO:0000256" key="11">
    <source>
        <dbReference type="ARBA" id="ARBA00063659"/>
    </source>
</evidence>
<dbReference type="InterPro" id="IPR008942">
    <property type="entry name" value="ENTH_VHS"/>
</dbReference>
<sequence>MVSEDVKAYVSSLTDLTFNSKPLINMLTMLADENVAHAAEIVEVVENHLAKVKTEVKLPILYLIDCIVKNVGGAYTELFSQNIVATFCGVFRTVDEKTRAEMFKLRQTWNDVFSPKKLYAIDVQISLLDPAWPVTAPLPQSSSIHLNPKFLKNTPATPTPVKSTTIPVPVSNADPVTLDMQQQLIQKQKELIELQQKKVELELLQTKVRLREQISSSNLPGSTPPTSQNVLLKPEVAKQLLPPNSRSSTVDDKKNTQGGVSRIPTLDAIKTASNIVNSVGKNQRMHVVNLNNGPRIQPANSALVAAAVNRPIRDPRLLRQQQQSQQMHQKQTQNTSINIVQLENKNNLDSSNKVINSINKTKSRILPKPKSDKNQIRSSRNIKTHSDDSKSSKSSSSSSLDSPKKSKPEKSSPSKSPSGRSRRKEPTTSETKFFKSTREPKASKSDTSLPTFKDSKGSKTRNYVRRNRSPQFSPEPSSQDIDLRLSGPPEKQPRMVSSPEKGNVPQIPSKAPSPIPSMSMDVDLRQLPAAIGKKRSSTDNQEQTAPKKSKTEIFDVLFGSEDTDLRKLSAPISERPPTPPPPIISSSDNLEKIEVEPQPQKTDLEVVRAKLANLKKSISSKSGRMKRPEDEDLRLNQVSSTTDITNKIVISKAEGEKIKEGGMTSLQQKELMNKIIAQIEVQKLIEAKKNNHEEALGNISLTPISDDELETDFNENNSRPKGDESSIPSSSFGDKDERILPMNMVMPDENFPKRFARENRRGMPNWRGARGRRHWDAPPLIRPQLRPWMQLPMPQGPMNNWAPPGNFRPQFPENVHNHDIDQNERTSPDNPNEILVESASQEDIKTITIDGLPRDIRYYDDIAVIFMNWDDPREISFQDGTRRVVFNDTDMYMLNFNEPYREYRIGENLYQVRLGGPSREIYINYKPYECYFGGPGITIDLDGKVTTIKLDGPPPQVKIGDSRTDLVAGKIKLIIDAKTIVPIFLDSKVQSFTFNGEKHTVKLCQGLKGVLINDEHFDVQFGGLPKPVMLKNKRHYIRFSVLPKGLKPGQIKIIGLESDDVSSSPRIEDNPDINEPVLPVPQRILKSYDPNMSPDNSNSTSLLQNVLQQQNINNLDFLTNVVSSSDRVENSSSYQVENQPSMQQPENIPNSSNMFNLNSINDLFQKLVASGMLTTTNSLPVKESQPVPSQNRERVRHSNKQLKKIQPIKLVSFSKPEQLKIRQAALYEKLYSGMQCSSCGMRFPPEQSMHYSQHLDWHFRQNRKGKKNARVASSRKWYYSLGDWLKYEEIENIEEREKNYFDQQQQAECAAEISTETAELPSVTADPELQDICEVCGDKFEIFFNEDKEEWQFKNSIRFEDKLYHPICFEEYQQSLQNAALEDSNTEHQENTELNKIPGIEIVLDDDEDMEKTEEVVDEVILDESDESEKKEDEMQKTEEYIDEDDDVIIKEETIEQIILDDDDDKPDEEQPQLSPKTFTPPESPKTKEVAEIIDDGFVDVNEGLLMLKNGGPIKVKSEPIDKDELPEETIFETMAAEEADTLVEMQDEPKEMEQTPTTFVPSIDGNLEIDANTPTPATSVSGKIKINIHKPLPTNTTRDVNKDMFSDSDTLPEAVIDPSQPLPPGEEPILLKLKPALQGVQLKKMPTVQKGSELTGMCAIM</sequence>
<dbReference type="InterPro" id="IPR045154">
    <property type="entry name" value="PCF11-like"/>
</dbReference>
<feature type="region of interest" description="Disordered" evidence="15">
    <location>
        <begin position="568"/>
        <end position="588"/>
    </location>
</feature>
<keyword evidence="9" id="KW-0539">Nucleus</keyword>
<evidence type="ECO:0000256" key="5">
    <source>
        <dbReference type="ARBA" id="ARBA00022664"/>
    </source>
</evidence>
<organism evidence="17 18">
    <name type="scientific">Henosepilachna vigintioctopunctata</name>
    <dbReference type="NCBI Taxonomy" id="420089"/>
    <lineage>
        <taxon>Eukaryota</taxon>
        <taxon>Metazoa</taxon>
        <taxon>Ecdysozoa</taxon>
        <taxon>Arthropoda</taxon>
        <taxon>Hexapoda</taxon>
        <taxon>Insecta</taxon>
        <taxon>Pterygota</taxon>
        <taxon>Neoptera</taxon>
        <taxon>Endopterygota</taxon>
        <taxon>Coleoptera</taxon>
        <taxon>Polyphaga</taxon>
        <taxon>Cucujiformia</taxon>
        <taxon>Coccinelloidea</taxon>
        <taxon>Coccinellidae</taxon>
        <taxon>Epilachninae</taxon>
        <taxon>Epilachnini</taxon>
        <taxon>Henosepilachna</taxon>
    </lineage>
</organism>
<feature type="compositionally biased region" description="Polar residues" evidence="15">
    <location>
        <begin position="1134"/>
        <end position="1150"/>
    </location>
</feature>
<keyword evidence="6" id="KW-0832">Ubl conjugation</keyword>
<dbReference type="EMBL" id="JARQZJ010000103">
    <property type="protein sequence ID" value="KAK9886971.1"/>
    <property type="molecule type" value="Genomic_DNA"/>
</dbReference>
<dbReference type="Pfam" id="PF20845">
    <property type="entry name" value="Pcf11_helical"/>
    <property type="match status" value="1"/>
</dbReference>
<dbReference type="GO" id="GO:0003729">
    <property type="term" value="F:mRNA binding"/>
    <property type="evidence" value="ECO:0007669"/>
    <property type="project" value="InterPro"/>
</dbReference>
<dbReference type="GO" id="GO:0005737">
    <property type="term" value="C:cytoplasm"/>
    <property type="evidence" value="ECO:0007669"/>
    <property type="project" value="TreeGrafter"/>
</dbReference>
<feature type="region of interest" description="Disordered" evidence="15">
    <location>
        <begin position="1458"/>
        <end position="1487"/>
    </location>
</feature>
<evidence type="ECO:0000256" key="7">
    <source>
        <dbReference type="ARBA" id="ARBA00022990"/>
    </source>
</evidence>
<dbReference type="Pfam" id="PF04818">
    <property type="entry name" value="CID"/>
    <property type="match status" value="1"/>
</dbReference>
<evidence type="ECO:0000256" key="9">
    <source>
        <dbReference type="ARBA" id="ARBA00023242"/>
    </source>
</evidence>
<dbReference type="Pfam" id="PF21936">
    <property type="entry name" value="Pcf11_C"/>
    <property type="match status" value="1"/>
</dbReference>
<feature type="region of interest" description="Disordered" evidence="15">
    <location>
        <begin position="1128"/>
        <end position="1150"/>
    </location>
</feature>
<name>A0AAW1V1R2_9CUCU</name>